<evidence type="ECO:0000313" key="4">
    <source>
        <dbReference type="Proteomes" id="UP000001072"/>
    </source>
</evidence>
<accession>F4RZB8</accession>
<feature type="region of interest" description="Disordered" evidence="2">
    <location>
        <begin position="171"/>
        <end position="248"/>
    </location>
</feature>
<feature type="compositionally biased region" description="Basic residues" evidence="2">
    <location>
        <begin position="336"/>
        <end position="346"/>
    </location>
</feature>
<feature type="region of interest" description="Disordered" evidence="2">
    <location>
        <begin position="330"/>
        <end position="364"/>
    </location>
</feature>
<feature type="compositionally biased region" description="Polar residues" evidence="2">
    <location>
        <begin position="667"/>
        <end position="688"/>
    </location>
</feature>
<dbReference type="HOGENOM" id="CLU_284711_0_0_1"/>
<proteinExistence type="predicted"/>
<feature type="compositionally biased region" description="Polar residues" evidence="2">
    <location>
        <begin position="612"/>
        <end position="647"/>
    </location>
</feature>
<feature type="compositionally biased region" description="Polar residues" evidence="2">
    <location>
        <begin position="276"/>
        <end position="292"/>
    </location>
</feature>
<feature type="region of interest" description="Disordered" evidence="2">
    <location>
        <begin position="766"/>
        <end position="832"/>
    </location>
</feature>
<dbReference type="InParanoid" id="F4RZB8"/>
<feature type="region of interest" description="Disordered" evidence="2">
    <location>
        <begin position="432"/>
        <end position="461"/>
    </location>
</feature>
<dbReference type="Proteomes" id="UP000001072">
    <property type="component" value="Unassembled WGS sequence"/>
</dbReference>
<sequence>MSTHSSVSDTVSEIDPYFRTIGRATPDSGFKSSPADSLVELSRPVVTFPLPPRRRLRPGDIVTNPYPESSSTKPTSHIHEPVALYGVAIGGENRRVPAGIPGRAQVKKDRYSSAYMHNKRPSSAVRSSPNTPSHADGQTAGIRARNPSHYLARNTQSSISGNVNFIKPLNAPLPSSSTDPSSALSSDRLGLPRRPHRTDSVISFPSEVNLALPPGFPESCHQGSPHPYQNGRPPPRDDNPVIDHCPTPDLQHAARLNALNVALQIDDNPVEKMGMSHSQPTNQQASHSNSISRKPDAPLTSVQRIRFAPPPRKSLIRVTTSTFPTLLRTANEAAKKPPRSRNKSGWKRLIFPQPKAQTPSRPAISLPLSDSFLVTASGTLPITPKHHEPRSPSNHSELQSPGTQLTSLPISMSRHASIENLAARAYTFPEVNPESQTLQTARPRPRSRSFSGLNTCQTYARPPGSIPPSYYGNVGYPHPASSLSTSNPLMILPELGPQCALPLAAPSHPPSTQPRQGQLGSYTFIEHFPQRRPSAEPHVESLPITNQKKSVRFRRTLELIPDPAFLASLSPCRDERNMSHGPKPLKSSADRPGTGYERNKSLYTSGVGPTGAPQQSPYRPTPSGSAQYNSSCEPNATQKQNSTQATKTKVGMGMKLLMRATRRNSDETSLSFSLRSETGSIKNSSQSEIPMISEPRESAVEKAHHDLTTKRNQDKNTMEDADFNLLKRTLAPKLNLTFVDLDHHIGSRFSVNTLFKEVQKAIPEISPLDPSKVPPEDVLYPQAQPTQSASHEHARSQSTSCLNSHVLHGPVISHHGRTHTRTQTVPDASSDVKVPQAISNDFRLSRPRTRPKLQVQRASKVGNENENKPICESIEVVKAEGRELTFEMVVPNSHLSSGSRSPVPRCDKDIGTESKVSKIAEQPSTKLCVENYEHELKKMSDRLVALDNSLEASQTKNTPTDMQAVPAQKKLERVETWLSSVPPSAVSVVISPGGQNIHHRPLDWPLGHEGQDSPISAISSEALQPTSDYDETERWQEDFPESPIDRYAMPIRLARSGSKTKATRVLKSSNVQKTTANKVLDEQGRFTQSPASQLGTFKLDLPPVKNKNNPASMDLRKDDANPTGLVRIRAPSDSSSGTSTAATKIPKVTQMVAIHERPKSDCRARDSSIL</sequence>
<feature type="region of interest" description="Disordered" evidence="2">
    <location>
        <begin position="94"/>
        <end position="143"/>
    </location>
</feature>
<feature type="compositionally biased region" description="Polar residues" evidence="2">
    <location>
        <begin position="124"/>
        <end position="133"/>
    </location>
</feature>
<keyword evidence="1" id="KW-0175">Coiled coil</keyword>
<dbReference type="OrthoDB" id="2506601at2759"/>
<reference evidence="4" key="1">
    <citation type="journal article" date="2011" name="Proc. Natl. Acad. Sci. U.S.A.">
        <title>Obligate biotrophy features unraveled by the genomic analysis of rust fungi.</title>
        <authorList>
            <person name="Duplessis S."/>
            <person name="Cuomo C.A."/>
            <person name="Lin Y.-C."/>
            <person name="Aerts A."/>
            <person name="Tisserant E."/>
            <person name="Veneault-Fourrey C."/>
            <person name="Joly D.L."/>
            <person name="Hacquard S."/>
            <person name="Amselem J."/>
            <person name="Cantarel B.L."/>
            <person name="Chiu R."/>
            <person name="Coutinho P.M."/>
            <person name="Feau N."/>
            <person name="Field M."/>
            <person name="Frey P."/>
            <person name="Gelhaye E."/>
            <person name="Goldberg J."/>
            <person name="Grabherr M.G."/>
            <person name="Kodira C.D."/>
            <person name="Kohler A."/>
            <person name="Kuees U."/>
            <person name="Lindquist E.A."/>
            <person name="Lucas S.M."/>
            <person name="Mago R."/>
            <person name="Mauceli E."/>
            <person name="Morin E."/>
            <person name="Murat C."/>
            <person name="Pangilinan J.L."/>
            <person name="Park R."/>
            <person name="Pearson M."/>
            <person name="Quesneville H."/>
            <person name="Rouhier N."/>
            <person name="Sakthikumar S."/>
            <person name="Salamov A.A."/>
            <person name="Schmutz J."/>
            <person name="Selles B."/>
            <person name="Shapiro H."/>
            <person name="Tanguay P."/>
            <person name="Tuskan G.A."/>
            <person name="Henrissat B."/>
            <person name="Van de Peer Y."/>
            <person name="Rouze P."/>
            <person name="Ellis J.G."/>
            <person name="Dodds P.N."/>
            <person name="Schein J.E."/>
            <person name="Zhong S."/>
            <person name="Hamelin R.C."/>
            <person name="Grigoriev I.V."/>
            <person name="Szabo L.J."/>
            <person name="Martin F."/>
        </authorList>
    </citation>
    <scope>NUCLEOTIDE SEQUENCE [LARGE SCALE GENOMIC DNA]</scope>
    <source>
        <strain evidence="4">98AG31 / pathotype 3-4-7</strain>
    </source>
</reference>
<feature type="compositionally biased region" description="Polar residues" evidence="2">
    <location>
        <begin position="448"/>
        <end position="458"/>
    </location>
</feature>
<feature type="region of interest" description="Disordered" evidence="2">
    <location>
        <begin position="49"/>
        <end position="79"/>
    </location>
</feature>
<evidence type="ECO:0000313" key="3">
    <source>
        <dbReference type="EMBL" id="EGG02197.1"/>
    </source>
</evidence>
<feature type="compositionally biased region" description="Polar residues" evidence="2">
    <location>
        <begin position="391"/>
        <end position="405"/>
    </location>
</feature>
<dbReference type="AlphaFoldDB" id="F4RZB8"/>
<dbReference type="GeneID" id="18924038"/>
<protein>
    <submittedName>
        <fullName evidence="3">Uncharacterized protein</fullName>
    </submittedName>
</protein>
<feature type="region of interest" description="Disordered" evidence="2">
    <location>
        <begin position="571"/>
        <end position="690"/>
    </location>
</feature>
<feature type="compositionally biased region" description="Polar residues" evidence="2">
    <location>
        <begin position="66"/>
        <end position="75"/>
    </location>
</feature>
<evidence type="ECO:0000256" key="1">
    <source>
        <dbReference type="SAM" id="Coils"/>
    </source>
</evidence>
<evidence type="ECO:0000256" key="2">
    <source>
        <dbReference type="SAM" id="MobiDB-lite"/>
    </source>
</evidence>
<keyword evidence="4" id="KW-1185">Reference proteome</keyword>
<dbReference type="EMBL" id="GL883132">
    <property type="protein sequence ID" value="EGG02197.1"/>
    <property type="molecule type" value="Genomic_DNA"/>
</dbReference>
<feature type="region of interest" description="Disordered" evidence="2">
    <location>
        <begin position="271"/>
        <end position="297"/>
    </location>
</feature>
<dbReference type="RefSeq" id="XP_007414454.1">
    <property type="nucleotide sequence ID" value="XM_007414392.1"/>
</dbReference>
<dbReference type="KEGG" id="mlr:MELLADRAFT_110305"/>
<feature type="coiled-coil region" evidence="1">
    <location>
        <begin position="929"/>
        <end position="956"/>
    </location>
</feature>
<gene>
    <name evidence="3" type="ORF">MELLADRAFT_110305</name>
</gene>
<name>F4RZB8_MELLP</name>
<feature type="compositionally biased region" description="Low complexity" evidence="2">
    <location>
        <begin position="172"/>
        <end position="187"/>
    </location>
</feature>
<feature type="region of interest" description="Disordered" evidence="2">
    <location>
        <begin position="379"/>
        <end position="405"/>
    </location>
</feature>
<dbReference type="VEuPathDB" id="FungiDB:MELLADRAFT_110305"/>
<organism evidence="4">
    <name type="scientific">Melampsora larici-populina (strain 98AG31 / pathotype 3-4-7)</name>
    <name type="common">Poplar leaf rust fungus</name>
    <dbReference type="NCBI Taxonomy" id="747676"/>
    <lineage>
        <taxon>Eukaryota</taxon>
        <taxon>Fungi</taxon>
        <taxon>Dikarya</taxon>
        <taxon>Basidiomycota</taxon>
        <taxon>Pucciniomycotina</taxon>
        <taxon>Pucciniomycetes</taxon>
        <taxon>Pucciniales</taxon>
        <taxon>Melampsoraceae</taxon>
        <taxon>Melampsora</taxon>
    </lineage>
</organism>